<keyword evidence="2" id="KW-1185">Reference proteome</keyword>
<dbReference type="AlphaFoldDB" id="A0A371CN52"/>
<organism evidence="1 2">
    <name type="scientific">Lentinus brumalis</name>
    <dbReference type="NCBI Taxonomy" id="2498619"/>
    <lineage>
        <taxon>Eukaryota</taxon>
        <taxon>Fungi</taxon>
        <taxon>Dikarya</taxon>
        <taxon>Basidiomycota</taxon>
        <taxon>Agaricomycotina</taxon>
        <taxon>Agaricomycetes</taxon>
        <taxon>Polyporales</taxon>
        <taxon>Polyporaceae</taxon>
        <taxon>Lentinus</taxon>
    </lineage>
</organism>
<protein>
    <submittedName>
        <fullName evidence="1">Uncharacterized protein</fullName>
    </submittedName>
</protein>
<evidence type="ECO:0000313" key="1">
    <source>
        <dbReference type="EMBL" id="RDX41718.1"/>
    </source>
</evidence>
<dbReference type="Proteomes" id="UP000256964">
    <property type="component" value="Unassembled WGS sequence"/>
</dbReference>
<proteinExistence type="predicted"/>
<reference evidence="1 2" key="1">
    <citation type="journal article" date="2018" name="Biotechnol. Biofuels">
        <title>Integrative visual omics of the white-rot fungus Polyporus brumalis exposes the biotechnological potential of its oxidative enzymes for delignifying raw plant biomass.</title>
        <authorList>
            <person name="Miyauchi S."/>
            <person name="Rancon A."/>
            <person name="Drula E."/>
            <person name="Hage H."/>
            <person name="Chaduli D."/>
            <person name="Favel A."/>
            <person name="Grisel S."/>
            <person name="Henrissat B."/>
            <person name="Herpoel-Gimbert I."/>
            <person name="Ruiz-Duenas F.J."/>
            <person name="Chevret D."/>
            <person name="Hainaut M."/>
            <person name="Lin J."/>
            <person name="Wang M."/>
            <person name="Pangilinan J."/>
            <person name="Lipzen A."/>
            <person name="Lesage-Meessen L."/>
            <person name="Navarro D."/>
            <person name="Riley R."/>
            <person name="Grigoriev I.V."/>
            <person name="Zhou S."/>
            <person name="Raouche S."/>
            <person name="Rosso M.N."/>
        </authorList>
    </citation>
    <scope>NUCLEOTIDE SEQUENCE [LARGE SCALE GENOMIC DNA]</scope>
    <source>
        <strain evidence="1 2">BRFM 1820</strain>
    </source>
</reference>
<sequence>MSPPMPPAPHNLFRTVLPSVSKRLKNENTRNARDNMVAVVDRNLADHANGQSVAMGWSRKTYTNMVAAGHTIVGFPETEVFTHPNYIRGGISKLEELTEKWVSGEISFTNATENDIRDAECKRVARGAFPGKWVESAPMKVTSDFASLLSSNISRPPPSPPPPGSLKELVLRATSLAHCFVLPIADAQNPDAVARMQRSDTKTQRSRSLRGSRAGIKTAPYIVPSPAKIRGEPAAKRLKALPTHDSIDQAYSVPEIEGREDLSDPIESCDGPWFASSQALAMKRKVRVCL</sequence>
<accession>A0A371CN52</accession>
<gene>
    <name evidence="1" type="ORF">OH76DRAFT_1500105</name>
</gene>
<name>A0A371CN52_9APHY</name>
<evidence type="ECO:0000313" key="2">
    <source>
        <dbReference type="Proteomes" id="UP000256964"/>
    </source>
</evidence>
<dbReference type="EMBL" id="KZ857504">
    <property type="protein sequence ID" value="RDX41718.1"/>
    <property type="molecule type" value="Genomic_DNA"/>
</dbReference>